<dbReference type="RefSeq" id="WP_211530873.1">
    <property type="nucleotide sequence ID" value="NZ_JWHL01000009.1"/>
</dbReference>
<dbReference type="Proteomes" id="UP000730161">
    <property type="component" value="Unassembled WGS sequence"/>
</dbReference>
<dbReference type="GO" id="GO:0030234">
    <property type="term" value="F:enzyme regulator activity"/>
    <property type="evidence" value="ECO:0007669"/>
    <property type="project" value="InterPro"/>
</dbReference>
<dbReference type="Gene3D" id="3.30.70.120">
    <property type="match status" value="1"/>
</dbReference>
<dbReference type="GO" id="GO:0006808">
    <property type="term" value="P:regulation of nitrogen utilization"/>
    <property type="evidence" value="ECO:0007669"/>
    <property type="project" value="InterPro"/>
</dbReference>
<organism evidence="1 2">
    <name type="scientific">Methanocalculus chunghsingensis</name>
    <dbReference type="NCBI Taxonomy" id="156457"/>
    <lineage>
        <taxon>Archaea</taxon>
        <taxon>Methanobacteriati</taxon>
        <taxon>Methanobacteriota</taxon>
        <taxon>Stenosarchaea group</taxon>
        <taxon>Methanomicrobia</taxon>
        <taxon>Methanomicrobiales</taxon>
        <taxon>Methanocalculaceae</taxon>
        <taxon>Methanocalculus</taxon>
    </lineage>
</organism>
<sequence length="114" mass="12381">MICEGCKVLIVTIVKKGWSQQVIEASRRAGASGGTIIPGRGTGIHEMQTLLGLRIEPEKEIILTIVNPEQTDMILEAIVLGAELEKPGNGIAFVISLDKVAGRVHMFTKEEEEE</sequence>
<dbReference type="InterPro" id="IPR002187">
    <property type="entry name" value="N-reg_PII"/>
</dbReference>
<dbReference type="InterPro" id="IPR011322">
    <property type="entry name" value="N-reg_PII-like_a/b"/>
</dbReference>
<dbReference type="EMBL" id="JWHL01000009">
    <property type="protein sequence ID" value="MBR1369180.1"/>
    <property type="molecule type" value="Genomic_DNA"/>
</dbReference>
<reference evidence="1" key="1">
    <citation type="submission" date="2014-12" db="EMBL/GenBank/DDBJ databases">
        <authorList>
            <person name="Huang H.-H."/>
            <person name="Chen S.-C."/>
            <person name="Lai M.-C."/>
        </authorList>
    </citation>
    <scope>NUCLEOTIDE SEQUENCE</scope>
    <source>
        <strain evidence="1">K1F9705b</strain>
    </source>
</reference>
<dbReference type="SMART" id="SM00938">
    <property type="entry name" value="P-II"/>
    <property type="match status" value="1"/>
</dbReference>
<dbReference type="SUPFAM" id="SSF54913">
    <property type="entry name" value="GlnB-like"/>
    <property type="match status" value="1"/>
</dbReference>
<dbReference type="Pfam" id="PF00543">
    <property type="entry name" value="P-II"/>
    <property type="match status" value="1"/>
</dbReference>
<dbReference type="InterPro" id="IPR015867">
    <property type="entry name" value="N-reg_PII/ATP_PRibTrfase_C"/>
</dbReference>
<keyword evidence="2" id="KW-1185">Reference proteome</keyword>
<name>A0A8J7W9N3_9EURY</name>
<evidence type="ECO:0000313" key="1">
    <source>
        <dbReference type="EMBL" id="MBR1369180.1"/>
    </source>
</evidence>
<evidence type="ECO:0000313" key="2">
    <source>
        <dbReference type="Proteomes" id="UP000730161"/>
    </source>
</evidence>
<protein>
    <submittedName>
        <fullName evidence="1">Nitrogen regulatory protein P-II</fullName>
    </submittedName>
</protein>
<accession>A0A8J7W9N3</accession>
<proteinExistence type="predicted"/>
<dbReference type="AlphaFoldDB" id="A0A8J7W9N3"/>
<comment type="caution">
    <text evidence="1">The sequence shown here is derived from an EMBL/GenBank/DDBJ whole genome shotgun (WGS) entry which is preliminary data.</text>
</comment>
<dbReference type="PROSITE" id="PS51343">
    <property type="entry name" value="PII_GLNB_DOM"/>
    <property type="match status" value="1"/>
</dbReference>
<dbReference type="OrthoDB" id="145191at2157"/>
<gene>
    <name evidence="1" type="ORF">RJ53_06605</name>
</gene>